<feature type="region of interest" description="Disordered" evidence="1">
    <location>
        <begin position="224"/>
        <end position="261"/>
    </location>
</feature>
<keyword evidence="2" id="KW-1133">Transmembrane helix</keyword>
<dbReference type="VEuPathDB" id="TrichDB:TVAGG3_0381540"/>
<sequence>MSKTKGRAPIHVCSLSMSPLTAVQKDMREVEKQYNALTPEQREKDVSMNDKINRLRWVQLSIEYNRQIQLQYVYQHLGDKGNNPRFRQVRMKPLFNAWKREILRQKWLEVRKAVDTKALDQRLTRKFDAFSAQRAELAARSVARCDFLKDPPLKGLIDIADPLAALSAFQTPDSNQTDFYNKGYDFVQSSAVNTISELPTQETNEEPLNNEEIRQRLKSRGIELPDKIEEAPPVEEEVASVKKLSTERSKKDSGSSDSKKGDSKSFIYVILAVVLAVIAVGVVIYITKARAAEARRIAQLKCATPTPAPKRGWFGK</sequence>
<evidence type="ECO:0000256" key="2">
    <source>
        <dbReference type="SAM" id="Phobius"/>
    </source>
</evidence>
<organism evidence="3 4">
    <name type="scientific">Trichomonas vaginalis (strain ATCC PRA-98 / G3)</name>
    <dbReference type="NCBI Taxonomy" id="412133"/>
    <lineage>
        <taxon>Eukaryota</taxon>
        <taxon>Metamonada</taxon>
        <taxon>Parabasalia</taxon>
        <taxon>Trichomonadida</taxon>
        <taxon>Trichomonadidae</taxon>
        <taxon>Trichomonas</taxon>
    </lineage>
</organism>
<accession>A2DBN0</accession>
<feature type="compositionally biased region" description="Basic and acidic residues" evidence="1">
    <location>
        <begin position="244"/>
        <end position="261"/>
    </location>
</feature>
<feature type="transmembrane region" description="Helical" evidence="2">
    <location>
        <begin position="266"/>
        <end position="286"/>
    </location>
</feature>
<evidence type="ECO:0000313" key="4">
    <source>
        <dbReference type="Proteomes" id="UP000001542"/>
    </source>
</evidence>
<dbReference type="EMBL" id="DS113185">
    <property type="protein sequence ID" value="EAY22233.1"/>
    <property type="molecule type" value="Genomic_DNA"/>
</dbReference>
<dbReference type="InParanoid" id="A2DBN0"/>
<proteinExistence type="predicted"/>
<name>A2DBN0_TRIV3</name>
<dbReference type="AlphaFoldDB" id="A2DBN0"/>
<reference evidence="3" key="1">
    <citation type="submission" date="2006-10" db="EMBL/GenBank/DDBJ databases">
        <authorList>
            <person name="Amadeo P."/>
            <person name="Zhao Q."/>
            <person name="Wortman J."/>
            <person name="Fraser-Liggett C."/>
            <person name="Carlton J."/>
        </authorList>
    </citation>
    <scope>NUCLEOTIDE SEQUENCE</scope>
    <source>
        <strain evidence="3">G3</strain>
    </source>
</reference>
<keyword evidence="2" id="KW-0812">Transmembrane</keyword>
<keyword evidence="2" id="KW-0472">Membrane</keyword>
<evidence type="ECO:0000313" key="3">
    <source>
        <dbReference type="EMBL" id="EAY22233.1"/>
    </source>
</evidence>
<reference evidence="3" key="2">
    <citation type="journal article" date="2007" name="Science">
        <title>Draft genome sequence of the sexually transmitted pathogen Trichomonas vaginalis.</title>
        <authorList>
            <person name="Carlton J.M."/>
            <person name="Hirt R.P."/>
            <person name="Silva J.C."/>
            <person name="Delcher A.L."/>
            <person name="Schatz M."/>
            <person name="Zhao Q."/>
            <person name="Wortman J.R."/>
            <person name="Bidwell S.L."/>
            <person name="Alsmark U.C.M."/>
            <person name="Besteiro S."/>
            <person name="Sicheritz-Ponten T."/>
            <person name="Noel C.J."/>
            <person name="Dacks J.B."/>
            <person name="Foster P.G."/>
            <person name="Simillion C."/>
            <person name="Van de Peer Y."/>
            <person name="Miranda-Saavedra D."/>
            <person name="Barton G.J."/>
            <person name="Westrop G.D."/>
            <person name="Mueller S."/>
            <person name="Dessi D."/>
            <person name="Fiori P.L."/>
            <person name="Ren Q."/>
            <person name="Paulsen I."/>
            <person name="Zhang H."/>
            <person name="Bastida-Corcuera F.D."/>
            <person name="Simoes-Barbosa A."/>
            <person name="Brown M.T."/>
            <person name="Hayes R.D."/>
            <person name="Mukherjee M."/>
            <person name="Okumura C.Y."/>
            <person name="Schneider R."/>
            <person name="Smith A.J."/>
            <person name="Vanacova S."/>
            <person name="Villalvazo M."/>
            <person name="Haas B.J."/>
            <person name="Pertea M."/>
            <person name="Feldblyum T.V."/>
            <person name="Utterback T.R."/>
            <person name="Shu C.L."/>
            <person name="Osoegawa K."/>
            <person name="de Jong P.J."/>
            <person name="Hrdy I."/>
            <person name="Horvathova L."/>
            <person name="Zubacova Z."/>
            <person name="Dolezal P."/>
            <person name="Malik S.B."/>
            <person name="Logsdon J.M. Jr."/>
            <person name="Henze K."/>
            <person name="Gupta A."/>
            <person name="Wang C.C."/>
            <person name="Dunne R.L."/>
            <person name="Upcroft J.A."/>
            <person name="Upcroft P."/>
            <person name="White O."/>
            <person name="Salzberg S.L."/>
            <person name="Tang P."/>
            <person name="Chiu C.-H."/>
            <person name="Lee Y.-S."/>
            <person name="Embley T.M."/>
            <person name="Coombs G.H."/>
            <person name="Mottram J.C."/>
            <person name="Tachezy J."/>
            <person name="Fraser-Liggett C.M."/>
            <person name="Johnson P.J."/>
        </authorList>
    </citation>
    <scope>NUCLEOTIDE SEQUENCE [LARGE SCALE GENOMIC DNA]</scope>
    <source>
        <strain evidence="3">G3</strain>
    </source>
</reference>
<dbReference type="RefSeq" id="XP_001583219.1">
    <property type="nucleotide sequence ID" value="XM_001583169.1"/>
</dbReference>
<protein>
    <submittedName>
        <fullName evidence="3">Uncharacterized protein</fullName>
    </submittedName>
</protein>
<dbReference type="KEGG" id="tva:5467788"/>
<dbReference type="Proteomes" id="UP000001542">
    <property type="component" value="Unassembled WGS sequence"/>
</dbReference>
<gene>
    <name evidence="3" type="ORF">TVAG_094080</name>
</gene>
<dbReference type="VEuPathDB" id="TrichDB:TVAG_094080"/>
<evidence type="ECO:0000256" key="1">
    <source>
        <dbReference type="SAM" id="MobiDB-lite"/>
    </source>
</evidence>
<keyword evidence="4" id="KW-1185">Reference proteome</keyword>